<evidence type="ECO:0000256" key="1">
    <source>
        <dbReference type="SAM" id="SignalP"/>
    </source>
</evidence>
<dbReference type="AlphaFoldDB" id="A0A4V1ZC96"/>
<feature type="signal peptide" evidence="1">
    <location>
        <begin position="1"/>
        <end position="19"/>
    </location>
</feature>
<reference evidence="3 4" key="1">
    <citation type="submission" date="2019-02" db="EMBL/GenBank/DDBJ databases">
        <title>Bacterial novel species Mucilaginibacter sp. 17JY9-4 isolated from soil.</title>
        <authorList>
            <person name="Jung H.-Y."/>
        </authorList>
    </citation>
    <scope>NUCLEOTIDE SEQUENCE [LARGE SCALE GENOMIC DNA]</scope>
    <source>
        <strain evidence="3 4">17JY9-4</strain>
    </source>
</reference>
<dbReference type="PROSITE" id="PS51257">
    <property type="entry name" value="PROKAR_LIPOPROTEIN"/>
    <property type="match status" value="1"/>
</dbReference>
<dbReference type="Gene3D" id="3.40.50.880">
    <property type="match status" value="1"/>
</dbReference>
<keyword evidence="1" id="KW-0732">Signal</keyword>
<evidence type="ECO:0000259" key="2">
    <source>
        <dbReference type="Pfam" id="PF06283"/>
    </source>
</evidence>
<feature type="chain" id="PRO_5020463538" evidence="1">
    <location>
        <begin position="20"/>
        <end position="264"/>
    </location>
</feature>
<dbReference type="SUPFAM" id="SSF52317">
    <property type="entry name" value="Class I glutamine amidotransferase-like"/>
    <property type="match status" value="1"/>
</dbReference>
<organism evidence="3 4">
    <name type="scientific">Mucilaginibacter terrigena</name>
    <dbReference type="NCBI Taxonomy" id="2492395"/>
    <lineage>
        <taxon>Bacteria</taxon>
        <taxon>Pseudomonadati</taxon>
        <taxon>Bacteroidota</taxon>
        <taxon>Sphingobacteriia</taxon>
        <taxon>Sphingobacteriales</taxon>
        <taxon>Sphingobacteriaceae</taxon>
        <taxon>Mucilaginibacter</taxon>
    </lineage>
</organism>
<dbReference type="PANTHER" id="PTHR40469:SF2">
    <property type="entry name" value="GALACTOSE-BINDING DOMAIN-LIKE SUPERFAMILY PROTEIN"/>
    <property type="match status" value="1"/>
</dbReference>
<dbReference type="PANTHER" id="PTHR40469">
    <property type="entry name" value="SECRETED GLYCOSYL HYDROLASE"/>
    <property type="match status" value="1"/>
</dbReference>
<dbReference type="Pfam" id="PF06283">
    <property type="entry name" value="ThuA"/>
    <property type="match status" value="1"/>
</dbReference>
<comment type="caution">
    <text evidence="3">The sequence shown here is derived from an EMBL/GenBank/DDBJ whole genome shotgun (WGS) entry which is preliminary data.</text>
</comment>
<dbReference type="InterPro" id="IPR029010">
    <property type="entry name" value="ThuA-like"/>
</dbReference>
<protein>
    <submittedName>
        <fullName evidence="3">ThuA domain-containing protein</fullName>
    </submittedName>
</protein>
<feature type="domain" description="ThuA-like" evidence="2">
    <location>
        <begin position="26"/>
        <end position="249"/>
    </location>
</feature>
<name>A0A4V1ZC96_9SPHI</name>
<proteinExistence type="predicted"/>
<sequence>MKKILLLIGIACVSLMACAQKQKPFKVLALYENGGHHVEYSKRAKVWLNGLAAQKGFTVDYIQNTDKIDDAFLGNYQLFIQLDYAPYAWKDKAAKAFERYISEGRGGWIGFHHATLLGEFDGYPMWGWYSQFMGGIRWKDYIATFAKGTVNVEDKQHPVMKGVPASLLVQQEEWYTYDKSPRPNVHVLASVDEATYNPRQAKVTMGDHPVVWTNPHYKARNVYIFMGHSPNLFDNPAYTKLFSNAVFWAAGASPQPSQKEREQK</sequence>
<evidence type="ECO:0000313" key="3">
    <source>
        <dbReference type="EMBL" id="RYU91890.1"/>
    </source>
</evidence>
<keyword evidence="4" id="KW-1185">Reference proteome</keyword>
<dbReference type="OrthoDB" id="1117240at2"/>
<gene>
    <name evidence="3" type="ORF">EWM62_00145</name>
</gene>
<dbReference type="EMBL" id="SEWG01000001">
    <property type="protein sequence ID" value="RYU91890.1"/>
    <property type="molecule type" value="Genomic_DNA"/>
</dbReference>
<dbReference type="RefSeq" id="WP_129874620.1">
    <property type="nucleotide sequence ID" value="NZ_SEWG01000001.1"/>
</dbReference>
<accession>A0A4V1ZC96</accession>
<evidence type="ECO:0000313" key="4">
    <source>
        <dbReference type="Proteomes" id="UP000293331"/>
    </source>
</evidence>
<dbReference type="Proteomes" id="UP000293331">
    <property type="component" value="Unassembled WGS sequence"/>
</dbReference>
<dbReference type="InterPro" id="IPR029062">
    <property type="entry name" value="Class_I_gatase-like"/>
</dbReference>